<feature type="region of interest" description="Disordered" evidence="1">
    <location>
        <begin position="43"/>
        <end position="66"/>
    </location>
</feature>
<dbReference type="Proteomes" id="UP000007886">
    <property type="component" value="Chromosome"/>
</dbReference>
<dbReference type="AlphaFoldDB" id="A0AAI8QBQ8"/>
<protein>
    <recommendedName>
        <fullName evidence="5">DUF680 domain-containing protein</fullName>
    </recommendedName>
</protein>
<keyword evidence="4" id="KW-1185">Reference proteome</keyword>
<organism evidence="3 4">
    <name type="scientific">Bradyrhizobium cosmicum</name>
    <dbReference type="NCBI Taxonomy" id="1404864"/>
    <lineage>
        <taxon>Bacteria</taxon>
        <taxon>Pseudomonadati</taxon>
        <taxon>Pseudomonadota</taxon>
        <taxon>Alphaproteobacteria</taxon>
        <taxon>Hyphomicrobiales</taxon>
        <taxon>Nitrobacteraceae</taxon>
        <taxon>Bradyrhizobium</taxon>
    </lineage>
</organism>
<dbReference type="KEGG" id="brs:S23_33510"/>
<keyword evidence="2" id="KW-0732">Signal</keyword>
<evidence type="ECO:0000313" key="3">
    <source>
        <dbReference type="EMBL" id="BAL76552.1"/>
    </source>
</evidence>
<reference evidence="3 4" key="1">
    <citation type="journal article" date="2012" name="Microbes Environ.">
        <title>Complete genome sequence of Bradyrhizobium sp. S23321: insights into symbiosis evolution in soil oligotrophs.</title>
        <authorList>
            <person name="Okubo T."/>
            <person name="Tsukui T."/>
            <person name="Maita H."/>
            <person name="Okamoto S."/>
            <person name="Oshima K."/>
            <person name="Fujisawa T."/>
            <person name="Saito A."/>
            <person name="Futamata H."/>
            <person name="Hattori R."/>
            <person name="Shimomura Y."/>
            <person name="Haruta S."/>
            <person name="Morimoto S."/>
            <person name="Wang Y."/>
            <person name="Sakai Y."/>
            <person name="Hattori M."/>
            <person name="Aizawa S."/>
            <person name="Nagashima K.V.P."/>
            <person name="Masuda S."/>
            <person name="Hattori T."/>
            <person name="Yamashita A."/>
            <person name="Bao Z."/>
            <person name="Hayatsu M."/>
            <person name="Kajiya-Kanegae H."/>
            <person name="Yoshinaga I."/>
            <person name="Sakamoto K."/>
            <person name="Toyota K."/>
            <person name="Nakao M."/>
            <person name="Kohara M."/>
            <person name="Anda M."/>
            <person name="Niwa R."/>
            <person name="Jung-Hwan P."/>
            <person name="Sameshima-Saito R."/>
            <person name="Tokuda S."/>
            <person name="Yamamoto S."/>
            <person name="Yamamoto S."/>
            <person name="Yokoyama T."/>
            <person name="Akutsu T."/>
            <person name="Nakamura Y."/>
            <person name="Nakahira-Yanaka Y."/>
            <person name="Takada Hoshino Y."/>
            <person name="Hirakawa H."/>
            <person name="Mitsui H."/>
            <person name="Terasawa K."/>
            <person name="Itakura M."/>
            <person name="Sato S."/>
            <person name="Ikeda-Ohtsubo W."/>
            <person name="Sakakura N."/>
            <person name="Kaminuma E."/>
            <person name="Minamisawa K."/>
        </authorList>
    </citation>
    <scope>NUCLEOTIDE SEQUENCE [LARGE SCALE GENOMIC DNA]</scope>
    <source>
        <strain evidence="3 4">S23321</strain>
    </source>
</reference>
<name>A0AAI8QBQ8_9BRAD</name>
<feature type="signal peptide" evidence="2">
    <location>
        <begin position="1"/>
        <end position="23"/>
    </location>
</feature>
<evidence type="ECO:0008006" key="5">
    <source>
        <dbReference type="Google" id="ProtNLM"/>
    </source>
</evidence>
<dbReference type="EMBL" id="AP012279">
    <property type="protein sequence ID" value="BAL76552.1"/>
    <property type="molecule type" value="Genomic_DNA"/>
</dbReference>
<sequence>MRKIIITAVAAALVAASASQAVAAQARHHVRKDNAVSEQVRNARNAVEQPSQPGWQYSGWSAPAGR</sequence>
<feature type="compositionally biased region" description="Polar residues" evidence="1">
    <location>
        <begin position="43"/>
        <end position="59"/>
    </location>
</feature>
<evidence type="ECO:0000313" key="4">
    <source>
        <dbReference type="Proteomes" id="UP000007886"/>
    </source>
</evidence>
<dbReference type="RefSeq" id="WP_015685845.1">
    <property type="nucleotide sequence ID" value="NC_017082.1"/>
</dbReference>
<feature type="chain" id="PRO_5042520097" description="DUF680 domain-containing protein" evidence="2">
    <location>
        <begin position="24"/>
        <end position="66"/>
    </location>
</feature>
<evidence type="ECO:0000256" key="1">
    <source>
        <dbReference type="SAM" id="MobiDB-lite"/>
    </source>
</evidence>
<gene>
    <name evidence="3" type="ORF">S23_33510</name>
</gene>
<proteinExistence type="predicted"/>
<accession>A0AAI8QBQ8</accession>
<evidence type="ECO:0000256" key="2">
    <source>
        <dbReference type="SAM" id="SignalP"/>
    </source>
</evidence>